<organism evidence="3 4">
    <name type="scientific">Stackebrandtia nassauensis (strain DSM 44728 / CIP 108903 / NRRL B-16338 / NBRC 102104 / LLR-40K-21)</name>
    <dbReference type="NCBI Taxonomy" id="446470"/>
    <lineage>
        <taxon>Bacteria</taxon>
        <taxon>Bacillati</taxon>
        <taxon>Actinomycetota</taxon>
        <taxon>Actinomycetes</taxon>
        <taxon>Glycomycetales</taxon>
        <taxon>Glycomycetaceae</taxon>
        <taxon>Stackebrandtia</taxon>
    </lineage>
</organism>
<dbReference type="HOGENOM" id="CLU_010194_2_8_11"/>
<dbReference type="InterPro" id="IPR036291">
    <property type="entry name" value="NAD(P)-bd_dom_sf"/>
</dbReference>
<dbReference type="InterPro" id="IPR002347">
    <property type="entry name" value="SDR_fam"/>
</dbReference>
<evidence type="ECO:0000313" key="3">
    <source>
        <dbReference type="EMBL" id="ADD39839.1"/>
    </source>
</evidence>
<comment type="similarity">
    <text evidence="1">Belongs to the short-chain dehydrogenases/reductases (SDR) family.</text>
</comment>
<evidence type="ECO:0000313" key="4">
    <source>
        <dbReference type="Proteomes" id="UP000000844"/>
    </source>
</evidence>
<dbReference type="GO" id="GO:0016616">
    <property type="term" value="F:oxidoreductase activity, acting on the CH-OH group of donors, NAD or NADP as acceptor"/>
    <property type="evidence" value="ECO:0007669"/>
    <property type="project" value="TreeGrafter"/>
</dbReference>
<dbReference type="KEGG" id="sna:Snas_0118"/>
<reference evidence="3 4" key="1">
    <citation type="journal article" date="2009" name="Stand. Genomic Sci.">
        <title>Complete genome sequence of Stackebrandtia nassauensis type strain (LLR-40K-21).</title>
        <authorList>
            <person name="Munk C."/>
            <person name="Lapidus A."/>
            <person name="Copeland A."/>
            <person name="Jando M."/>
            <person name="Mayilraj S."/>
            <person name="Glavina Del Rio T."/>
            <person name="Nolan M."/>
            <person name="Chen F."/>
            <person name="Lucas S."/>
            <person name="Tice H."/>
            <person name="Cheng J.F."/>
            <person name="Han C."/>
            <person name="Detter J.C."/>
            <person name="Bruce D."/>
            <person name="Goodwin L."/>
            <person name="Chain P."/>
            <person name="Pitluck S."/>
            <person name="Goker M."/>
            <person name="Ovchinikova G."/>
            <person name="Pati A."/>
            <person name="Ivanova N."/>
            <person name="Mavromatis K."/>
            <person name="Chen A."/>
            <person name="Palaniappan K."/>
            <person name="Land M."/>
            <person name="Hauser L."/>
            <person name="Chang Y.J."/>
            <person name="Jeffries C.D."/>
            <person name="Bristow J."/>
            <person name="Eisen J.A."/>
            <person name="Markowitz V."/>
            <person name="Hugenholtz P."/>
            <person name="Kyrpides N.C."/>
            <person name="Klenk H.P."/>
        </authorList>
    </citation>
    <scope>NUCLEOTIDE SEQUENCE [LARGE SCALE GENOMIC DNA]</scope>
    <source>
        <strain evidence="4">DSM 44728 / CIP 108903 / NRRL B-16338 / NBRC 102104 / LLR-40K-21</strain>
    </source>
</reference>
<dbReference type="EMBL" id="CP001778">
    <property type="protein sequence ID" value="ADD39839.1"/>
    <property type="molecule type" value="Genomic_DNA"/>
</dbReference>
<evidence type="ECO:0000256" key="2">
    <source>
        <dbReference type="ARBA" id="ARBA00023002"/>
    </source>
</evidence>
<keyword evidence="2" id="KW-0560">Oxidoreductase</keyword>
<accession>D3Q1J1</accession>
<dbReference type="PANTHER" id="PTHR24322">
    <property type="entry name" value="PKSB"/>
    <property type="match status" value="1"/>
</dbReference>
<keyword evidence="4" id="KW-1185">Reference proteome</keyword>
<dbReference type="eggNOG" id="COG4221">
    <property type="taxonomic scope" value="Bacteria"/>
</dbReference>
<dbReference type="Gene3D" id="3.40.50.720">
    <property type="entry name" value="NAD(P)-binding Rossmann-like Domain"/>
    <property type="match status" value="1"/>
</dbReference>
<dbReference type="RefSeq" id="WP_013015410.1">
    <property type="nucleotide sequence ID" value="NC_013947.1"/>
</dbReference>
<dbReference type="AlphaFoldDB" id="D3Q1J1"/>
<gene>
    <name evidence="3" type="ordered locus">Snas_0118</name>
</gene>
<dbReference type="PANTHER" id="PTHR24322:SF736">
    <property type="entry name" value="RETINOL DEHYDROGENASE 10"/>
    <property type="match status" value="1"/>
</dbReference>
<dbReference type="Pfam" id="PF00106">
    <property type="entry name" value="adh_short"/>
    <property type="match status" value="1"/>
</dbReference>
<dbReference type="SUPFAM" id="SSF51735">
    <property type="entry name" value="NAD(P)-binding Rossmann-fold domains"/>
    <property type="match status" value="1"/>
</dbReference>
<dbReference type="Proteomes" id="UP000000844">
    <property type="component" value="Chromosome"/>
</dbReference>
<dbReference type="CDD" id="cd05233">
    <property type="entry name" value="SDR_c"/>
    <property type="match status" value="1"/>
</dbReference>
<proteinExistence type="inferred from homology"/>
<protein>
    <submittedName>
        <fullName evidence="3">Short-chain dehydrogenase/reductase SDR</fullName>
    </submittedName>
</protein>
<sequence>MTRLDGFKIVVTAAGRDFGRSLAIGLAERGAELFLSARDVAAAERTRAETGHPDRVHAFGCDLSRPDTIAGFAEAVAQRTDHVDVLINNGARYLDGTELTSASDADIAETIASGATGTVLAAKHFLPLLRRSQRPDIVTMVSACADPGHDRSLAHPAFYAAKSAQAGFTEILSRRLRPEGVRVMSLYPPDFDNPDRLSPEWDATPRTAADPLTAQSLIDCVLFAIGQPRDCFLRSLHFEQVQ</sequence>
<dbReference type="STRING" id="446470.Snas_0118"/>
<dbReference type="OrthoDB" id="3212478at2"/>
<name>D3Q1J1_STANL</name>
<evidence type="ECO:0000256" key="1">
    <source>
        <dbReference type="ARBA" id="ARBA00006484"/>
    </source>
</evidence>